<evidence type="ECO:0000256" key="1">
    <source>
        <dbReference type="SAM" id="MobiDB-lite"/>
    </source>
</evidence>
<feature type="region of interest" description="Disordered" evidence="1">
    <location>
        <begin position="203"/>
        <end position="228"/>
    </location>
</feature>
<feature type="transmembrane region" description="Helical" evidence="2">
    <location>
        <begin position="9"/>
        <end position="29"/>
    </location>
</feature>
<reference evidence="4" key="1">
    <citation type="journal article" date="2019" name="Int. J. Syst. Evol. Microbiol.">
        <title>The Global Catalogue of Microorganisms (GCM) 10K type strain sequencing project: providing services to taxonomists for standard genome sequencing and annotation.</title>
        <authorList>
            <consortium name="The Broad Institute Genomics Platform"/>
            <consortium name="The Broad Institute Genome Sequencing Center for Infectious Disease"/>
            <person name="Wu L."/>
            <person name="Ma J."/>
        </authorList>
    </citation>
    <scope>NUCLEOTIDE SEQUENCE [LARGE SCALE GENOMIC DNA]</scope>
    <source>
        <strain evidence="4">JCM 17388</strain>
    </source>
</reference>
<accession>A0ABP8BC88</accession>
<protein>
    <recommendedName>
        <fullName evidence="5">Conjugal transfer protein</fullName>
    </recommendedName>
</protein>
<keyword evidence="4" id="KW-1185">Reference proteome</keyword>
<name>A0ABP8BC88_9ACTN</name>
<dbReference type="EMBL" id="BAABAQ010000012">
    <property type="protein sequence ID" value="GAA4202401.1"/>
    <property type="molecule type" value="Genomic_DNA"/>
</dbReference>
<feature type="region of interest" description="Disordered" evidence="1">
    <location>
        <begin position="33"/>
        <end position="65"/>
    </location>
</feature>
<evidence type="ECO:0000313" key="3">
    <source>
        <dbReference type="EMBL" id="GAA4202401.1"/>
    </source>
</evidence>
<keyword evidence="2" id="KW-0472">Membrane</keyword>
<feature type="compositionally biased region" description="Low complexity" evidence="1">
    <location>
        <begin position="217"/>
        <end position="228"/>
    </location>
</feature>
<keyword evidence="2" id="KW-0812">Transmembrane</keyword>
<organism evidence="3 4">
    <name type="scientific">Streptosporangium oxazolinicum</name>
    <dbReference type="NCBI Taxonomy" id="909287"/>
    <lineage>
        <taxon>Bacteria</taxon>
        <taxon>Bacillati</taxon>
        <taxon>Actinomycetota</taxon>
        <taxon>Actinomycetes</taxon>
        <taxon>Streptosporangiales</taxon>
        <taxon>Streptosporangiaceae</taxon>
        <taxon>Streptosporangium</taxon>
    </lineage>
</organism>
<comment type="caution">
    <text evidence="3">The sequence shown here is derived from an EMBL/GenBank/DDBJ whole genome shotgun (WGS) entry which is preliminary data.</text>
</comment>
<keyword evidence="2" id="KW-1133">Transmembrane helix</keyword>
<dbReference type="Proteomes" id="UP001501251">
    <property type="component" value="Unassembled WGS sequence"/>
</dbReference>
<dbReference type="RefSeq" id="WP_344921328.1">
    <property type="nucleotide sequence ID" value="NZ_BAABAQ010000012.1"/>
</dbReference>
<evidence type="ECO:0000256" key="2">
    <source>
        <dbReference type="SAM" id="Phobius"/>
    </source>
</evidence>
<sequence length="228" mass="23967">MVEGGSRRGAVFAVLVVILAAVGVYLTMWPDTGEGPETRAEPAGVTRTVASGQEPAPEPARPAATASNAPFDVYSYLPMTKQELAAAADYAQRFTAEYGTFSYDEDPAVYGDRLKGYVTAEFSGALLRTVTSPGTVEANRADEVVSVGAARVKEIRQIDSASVVFVVVGTQNVTARSGVNERTAEYAVTLIQVGAEWRVHDLQPADSGQEGDNQISETGATGETGETG</sequence>
<evidence type="ECO:0000313" key="4">
    <source>
        <dbReference type="Proteomes" id="UP001501251"/>
    </source>
</evidence>
<gene>
    <name evidence="3" type="ORF">GCM10022252_58510</name>
</gene>
<proteinExistence type="predicted"/>
<evidence type="ECO:0008006" key="5">
    <source>
        <dbReference type="Google" id="ProtNLM"/>
    </source>
</evidence>